<evidence type="ECO:0000259" key="6">
    <source>
        <dbReference type="Pfam" id="PF00296"/>
    </source>
</evidence>
<dbReference type="InterPro" id="IPR020020">
    <property type="entry name" value="Luciferase-type_oxidoreductase"/>
</dbReference>
<dbReference type="InterPro" id="IPR051260">
    <property type="entry name" value="Diverse_substr_monoxygenases"/>
</dbReference>
<evidence type="ECO:0000256" key="2">
    <source>
        <dbReference type="ARBA" id="ARBA00022643"/>
    </source>
</evidence>
<dbReference type="NCBIfam" id="TIGR03571">
    <property type="entry name" value="lucif_BA3436"/>
    <property type="match status" value="1"/>
</dbReference>
<reference evidence="7 8" key="1">
    <citation type="submission" date="2024-04" db="EMBL/GenBank/DDBJ databases">
        <title>Biological Control Activity of Plant Growth Promoting Rhizobacteria Burkholderia pyrrocinia BX1 against Tobacco black shank Introduction Tobacco black shank (TBS) caused by the oomycete Phytophthora. nicotianae (P. nicotianae) has become a destructive soil.</title>
        <authorList>
            <person name="Liu X."/>
            <person name="Shu C."/>
        </authorList>
    </citation>
    <scope>NUCLEOTIDE SEQUENCE [LARGE SCALE GENOMIC DNA]</scope>
    <source>
        <strain evidence="7 8">BX1</strain>
    </source>
</reference>
<keyword evidence="2" id="KW-0288">FMN</keyword>
<evidence type="ECO:0000256" key="5">
    <source>
        <dbReference type="SAM" id="Phobius"/>
    </source>
</evidence>
<dbReference type="Pfam" id="PF00296">
    <property type="entry name" value="Bac_luciferase"/>
    <property type="match status" value="1"/>
</dbReference>
<dbReference type="Gene3D" id="3.20.20.30">
    <property type="entry name" value="Luciferase-like domain"/>
    <property type="match status" value="1"/>
</dbReference>
<keyword evidence="5" id="KW-0472">Membrane</keyword>
<organism evidence="7 8">
    <name type="scientific">Burkholderia pyrrocinia</name>
    <name type="common">Pseudomonas pyrrocinia</name>
    <dbReference type="NCBI Taxonomy" id="60550"/>
    <lineage>
        <taxon>Bacteria</taxon>
        <taxon>Pseudomonadati</taxon>
        <taxon>Pseudomonadota</taxon>
        <taxon>Betaproteobacteria</taxon>
        <taxon>Burkholderiales</taxon>
        <taxon>Burkholderiaceae</taxon>
        <taxon>Burkholderia</taxon>
        <taxon>Burkholderia cepacia complex</taxon>
    </lineage>
</organism>
<keyword evidence="3" id="KW-0560">Oxidoreductase</keyword>
<evidence type="ECO:0000256" key="4">
    <source>
        <dbReference type="ARBA" id="ARBA00023033"/>
    </source>
</evidence>
<feature type="domain" description="Luciferase-like" evidence="6">
    <location>
        <begin position="41"/>
        <end position="242"/>
    </location>
</feature>
<keyword evidence="8" id="KW-1185">Reference proteome</keyword>
<proteinExistence type="predicted"/>
<evidence type="ECO:0000256" key="1">
    <source>
        <dbReference type="ARBA" id="ARBA00022630"/>
    </source>
</evidence>
<keyword evidence="4" id="KW-0503">Monooxygenase</keyword>
<dbReference type="Proteomes" id="UP001484179">
    <property type="component" value="Chromosome 2"/>
</dbReference>
<dbReference type="PANTHER" id="PTHR30011:SF16">
    <property type="entry name" value="C2H2 FINGER DOMAIN TRANSCRIPTION FACTOR (EUROFUNG)-RELATED"/>
    <property type="match status" value="1"/>
</dbReference>
<dbReference type="InterPro" id="IPR036661">
    <property type="entry name" value="Luciferase-like_sf"/>
</dbReference>
<dbReference type="EMBL" id="CP150850">
    <property type="protein sequence ID" value="WZW56516.1"/>
    <property type="molecule type" value="Genomic_DNA"/>
</dbReference>
<evidence type="ECO:0000313" key="7">
    <source>
        <dbReference type="EMBL" id="WZW56516.1"/>
    </source>
</evidence>
<keyword evidence="1" id="KW-0285">Flavoprotein</keyword>
<keyword evidence="5" id="KW-0812">Transmembrane</keyword>
<evidence type="ECO:0000256" key="3">
    <source>
        <dbReference type="ARBA" id="ARBA00023002"/>
    </source>
</evidence>
<dbReference type="PANTHER" id="PTHR30011">
    <property type="entry name" value="ALKANESULFONATE MONOOXYGENASE-RELATED"/>
    <property type="match status" value="1"/>
</dbReference>
<dbReference type="InterPro" id="IPR011251">
    <property type="entry name" value="Luciferase-like_dom"/>
</dbReference>
<gene>
    <name evidence="7" type="ORF">WN985_28660</name>
</gene>
<keyword evidence="5" id="KW-1133">Transmembrane helix</keyword>
<name>A0ABZ3BNA9_BURPY</name>
<feature type="transmembrane region" description="Helical" evidence="5">
    <location>
        <begin position="90"/>
        <end position="112"/>
    </location>
</feature>
<dbReference type="SUPFAM" id="SSF51679">
    <property type="entry name" value="Bacterial luciferase-like"/>
    <property type="match status" value="1"/>
</dbReference>
<sequence length="326" mass="36091">MSTEYEQSPQAVSKSLDSHAGYARTFRPGKLSFGFLSPLEGYPTRPRPTLQEHEQRARSVDQAGFAAIWLRDVLFYDPGFGDTGQMLDPFVYLGFLAAVTTNVALGTAGIVSPLRESMHIAKQAASVDVLSNGRLLLGMASGDRPVEYPALNVDYDSRASRFQESFDVVRRLTEVDFPHLETRHSGRLDGTLDMLPKATSRIPLLVVGRAQQSLEWIAGNADAWISYVSNMEGIARALLQWKQACDGDVKPYGYGTFFDMDAAPDAPVRLDHGVLRGGRHRLVELWKQQESLGVSHVALNLKPMRRPFHSVMAELADHVLPHFPSA</sequence>
<protein>
    <submittedName>
        <fullName evidence="7">LLM class oxidoreductase</fullName>
    </submittedName>
</protein>
<evidence type="ECO:0000313" key="8">
    <source>
        <dbReference type="Proteomes" id="UP001484179"/>
    </source>
</evidence>
<dbReference type="RefSeq" id="WP_342310390.1">
    <property type="nucleotide sequence ID" value="NZ_CP150850.1"/>
</dbReference>
<accession>A0ABZ3BNA9</accession>